<dbReference type="InterPro" id="IPR027417">
    <property type="entry name" value="P-loop_NTPase"/>
</dbReference>
<dbReference type="GO" id="GO:0006302">
    <property type="term" value="P:double-strand break repair"/>
    <property type="evidence" value="ECO:0007669"/>
    <property type="project" value="TreeGrafter"/>
</dbReference>
<dbReference type="SMART" id="SM00490">
    <property type="entry name" value="HELICc"/>
    <property type="match status" value="1"/>
</dbReference>
<dbReference type="GO" id="GO:0043138">
    <property type="term" value="F:3'-5' DNA helicase activity"/>
    <property type="evidence" value="ECO:0007669"/>
    <property type="project" value="TreeGrafter"/>
</dbReference>
<evidence type="ECO:0000256" key="2">
    <source>
        <dbReference type="ARBA" id="ARBA00022840"/>
    </source>
</evidence>
<keyword evidence="3" id="KW-0238">DNA-binding</keyword>
<dbReference type="Proteomes" id="UP000552038">
    <property type="component" value="Unassembled WGS sequence"/>
</dbReference>
<dbReference type="PROSITE" id="PS51192">
    <property type="entry name" value="HELICASE_ATP_BIND_1"/>
    <property type="match status" value="1"/>
</dbReference>
<dbReference type="InterPro" id="IPR001650">
    <property type="entry name" value="Helicase_C-like"/>
</dbReference>
<dbReference type="GO" id="GO:0006270">
    <property type="term" value="P:DNA replication initiation"/>
    <property type="evidence" value="ECO:0007669"/>
    <property type="project" value="TreeGrafter"/>
</dbReference>
<dbReference type="PROSITE" id="PS51194">
    <property type="entry name" value="HELICASE_CTER"/>
    <property type="match status" value="1"/>
</dbReference>
<dbReference type="PANTHER" id="PTHR30580">
    <property type="entry name" value="PRIMOSOMAL PROTEIN N"/>
    <property type="match status" value="1"/>
</dbReference>
<sequence length="713" mass="80679">MQVRIYAVRTEYGWHSGITMDWRVDVSYWLTGDNSQSRGSKLVVLQQQLPIQIGISTLEQFMAGEAMDRWGERGWIRYFAEILSPCVEELEEEMKRMLVEEHLAVAIIESPYSEPTSNKLVMERQMSTYRVAEHSVFYTAGQDQANTLKMPSPLHQYNNPQSESYAAALDTDAYRLACLIRGRLLLDEELVQLLRDRGAEQWIEERYSLLQWGWLQGWLELRAGMSYASHEDGVRLSSSEQISPLKRVMRFMRKASITVQCGRCGSSEGLSGSSCSTCHSVQCWTCTQCLNLGRCRSCSLLIAGKIHRGDGGEVALTSLQEEQLEKWGLSPAQLEASRQALDYINGVRRKNRDLKLGVRSRNSRVIRKQGALRSVSKGAFLLWAVTGAGKTEMIFPLVEDTLLQHGRVLIATPRRDVVLELKPRIEKAFPRNKVVTLYGGSPERWREGDITLATTHQLLRFEEAFDLVIIDELDAFPYHNNPVLQRTAERACRPGGVFVFLSATPPEKMQKNVRSGRLSHARIPVRYHQHPLPIPAHITMSTVAQCLSVNKLPAILLARMSHSVTRGAQLFVFLARIRQVEPMVRLLRQHIQGVLIEGTSAADENRGDKVLQFRDRRIRLLVTTTILERGVTVPMSDVFILDADDRLFDAASLVQMAGRAGRSKDDPSGTVVFGSPQWNRSQRSAVRQIRDMNRIAARKGYLLSEAKRIQRIG</sequence>
<feature type="domain" description="Helicase C-terminal" evidence="5">
    <location>
        <begin position="551"/>
        <end position="709"/>
    </location>
</feature>
<dbReference type="Pfam" id="PF00270">
    <property type="entry name" value="DEAD"/>
    <property type="match status" value="1"/>
</dbReference>
<evidence type="ECO:0000256" key="3">
    <source>
        <dbReference type="ARBA" id="ARBA00023125"/>
    </source>
</evidence>
<dbReference type="InterPro" id="IPR011545">
    <property type="entry name" value="DEAD/DEAH_box_helicase_dom"/>
</dbReference>
<feature type="domain" description="Helicase ATP-binding" evidence="4">
    <location>
        <begin position="371"/>
        <end position="523"/>
    </location>
</feature>
<dbReference type="EMBL" id="JABFOR010000012">
    <property type="protein sequence ID" value="NOJ71262.1"/>
    <property type="molecule type" value="Genomic_DNA"/>
</dbReference>
<organism evidence="6 7">
    <name type="scientific">Paenibacillus alvei</name>
    <name type="common">Bacillus alvei</name>
    <dbReference type="NCBI Taxonomy" id="44250"/>
    <lineage>
        <taxon>Bacteria</taxon>
        <taxon>Bacillati</taxon>
        <taxon>Bacillota</taxon>
        <taxon>Bacilli</taxon>
        <taxon>Bacillales</taxon>
        <taxon>Paenibacillaceae</taxon>
        <taxon>Paenibacillus</taxon>
    </lineage>
</organism>
<dbReference type="GO" id="GO:0005524">
    <property type="term" value="F:ATP binding"/>
    <property type="evidence" value="ECO:0007669"/>
    <property type="project" value="UniProtKB-KW"/>
</dbReference>
<reference evidence="6 7" key="1">
    <citation type="submission" date="2020-05" db="EMBL/GenBank/DDBJ databases">
        <title>Whole genome sequencing and identification of novel metabolites from Paenibacillus alvei strain JR949.</title>
        <authorList>
            <person name="Rajendhran J."/>
            <person name="Sree Pranav P."/>
            <person name="Mahalakshmi B."/>
            <person name="Karthikeyan R."/>
        </authorList>
    </citation>
    <scope>NUCLEOTIDE SEQUENCE [LARGE SCALE GENOMIC DNA]</scope>
    <source>
        <strain evidence="6 7">JR949</strain>
    </source>
</reference>
<proteinExistence type="predicted"/>
<keyword evidence="2" id="KW-0067">ATP-binding</keyword>
<comment type="caution">
    <text evidence="6">The sequence shown here is derived from an EMBL/GenBank/DDBJ whole genome shotgun (WGS) entry which is preliminary data.</text>
</comment>
<keyword evidence="1" id="KW-0547">Nucleotide-binding</keyword>
<dbReference type="AlphaFoldDB" id="A0AAP6ZZZ2"/>
<evidence type="ECO:0000259" key="5">
    <source>
        <dbReference type="PROSITE" id="PS51194"/>
    </source>
</evidence>
<evidence type="ECO:0000259" key="4">
    <source>
        <dbReference type="PROSITE" id="PS51192"/>
    </source>
</evidence>
<dbReference type="GO" id="GO:0003677">
    <property type="term" value="F:DNA binding"/>
    <property type="evidence" value="ECO:0007669"/>
    <property type="project" value="UniProtKB-KW"/>
</dbReference>
<gene>
    <name evidence="6" type="ORF">HMI46_11905</name>
</gene>
<evidence type="ECO:0000313" key="6">
    <source>
        <dbReference type="EMBL" id="NOJ71262.1"/>
    </source>
</evidence>
<dbReference type="RefSeq" id="WP_171416773.1">
    <property type="nucleotide sequence ID" value="NZ_JABFOR010000012.1"/>
</dbReference>
<accession>A0AAP6ZZZ2</accession>
<dbReference type="Pfam" id="PF00271">
    <property type="entry name" value="Helicase_C"/>
    <property type="match status" value="1"/>
</dbReference>
<keyword evidence="6" id="KW-0378">Hydrolase</keyword>
<dbReference type="PANTHER" id="PTHR30580:SF1">
    <property type="entry name" value="COMF OPERON PROTEIN 1"/>
    <property type="match status" value="1"/>
</dbReference>
<evidence type="ECO:0000256" key="1">
    <source>
        <dbReference type="ARBA" id="ARBA00022741"/>
    </source>
</evidence>
<dbReference type="SMART" id="SM00487">
    <property type="entry name" value="DEXDc"/>
    <property type="match status" value="1"/>
</dbReference>
<evidence type="ECO:0000313" key="7">
    <source>
        <dbReference type="Proteomes" id="UP000552038"/>
    </source>
</evidence>
<dbReference type="SUPFAM" id="SSF52540">
    <property type="entry name" value="P-loop containing nucleoside triphosphate hydrolases"/>
    <property type="match status" value="1"/>
</dbReference>
<name>A0AAP6ZZZ2_PAEAL</name>
<dbReference type="Gene3D" id="3.40.50.300">
    <property type="entry name" value="P-loop containing nucleotide triphosphate hydrolases"/>
    <property type="match status" value="2"/>
</dbReference>
<keyword evidence="6" id="KW-0347">Helicase</keyword>
<protein>
    <submittedName>
        <fullName evidence="6">DEAD/DEAH box helicase</fullName>
    </submittedName>
</protein>
<dbReference type="InterPro" id="IPR014001">
    <property type="entry name" value="Helicase_ATP-bd"/>
</dbReference>
<dbReference type="GO" id="GO:0006310">
    <property type="term" value="P:DNA recombination"/>
    <property type="evidence" value="ECO:0007669"/>
    <property type="project" value="TreeGrafter"/>
</dbReference>